<reference evidence="15 16" key="1">
    <citation type="journal article" date="2019" name="Sci. Rep.">
        <title>Orb-weaving spider Araneus ventricosus genome elucidates the spidroin gene catalogue.</title>
        <authorList>
            <person name="Kono N."/>
            <person name="Nakamura H."/>
            <person name="Ohtoshi R."/>
            <person name="Moran D.A.P."/>
            <person name="Shinohara A."/>
            <person name="Yoshida Y."/>
            <person name="Fujiwara M."/>
            <person name="Mori M."/>
            <person name="Tomita M."/>
            <person name="Arakawa K."/>
        </authorList>
    </citation>
    <scope>NUCLEOTIDE SEQUENCE [LARGE SCALE GENOMIC DNA]</scope>
</reference>
<evidence type="ECO:0000256" key="9">
    <source>
        <dbReference type="ARBA" id="ARBA00023136"/>
    </source>
</evidence>
<dbReference type="GO" id="GO:0015280">
    <property type="term" value="F:ligand-gated sodium channel activity"/>
    <property type="evidence" value="ECO:0007669"/>
    <property type="project" value="TreeGrafter"/>
</dbReference>
<evidence type="ECO:0000256" key="12">
    <source>
        <dbReference type="RuleBase" id="RU000679"/>
    </source>
</evidence>
<evidence type="ECO:0000256" key="1">
    <source>
        <dbReference type="ARBA" id="ARBA00004141"/>
    </source>
</evidence>
<evidence type="ECO:0000256" key="4">
    <source>
        <dbReference type="ARBA" id="ARBA00022461"/>
    </source>
</evidence>
<keyword evidence="8 12" id="KW-0406">Ion transport</keyword>
<keyword evidence="4 12" id="KW-0894">Sodium channel</keyword>
<evidence type="ECO:0000256" key="11">
    <source>
        <dbReference type="ARBA" id="ARBA00023303"/>
    </source>
</evidence>
<feature type="compositionally biased region" description="Basic and acidic residues" evidence="13">
    <location>
        <begin position="19"/>
        <end position="40"/>
    </location>
</feature>
<evidence type="ECO:0000313" key="15">
    <source>
        <dbReference type="EMBL" id="GBM19218.1"/>
    </source>
</evidence>
<evidence type="ECO:0000256" key="8">
    <source>
        <dbReference type="ARBA" id="ARBA00023065"/>
    </source>
</evidence>
<evidence type="ECO:0000256" key="6">
    <source>
        <dbReference type="ARBA" id="ARBA00022989"/>
    </source>
</evidence>
<evidence type="ECO:0000256" key="5">
    <source>
        <dbReference type="ARBA" id="ARBA00022692"/>
    </source>
</evidence>
<feature type="transmembrane region" description="Helical" evidence="14">
    <location>
        <begin position="335"/>
        <end position="358"/>
    </location>
</feature>
<keyword evidence="11 12" id="KW-0407">Ion channel</keyword>
<keyword evidence="5 12" id="KW-0812">Transmembrane</keyword>
<name>A0A4Y2DTR2_ARAVE</name>
<comment type="subcellular location">
    <subcellularLocation>
        <location evidence="1">Membrane</location>
        <topology evidence="1">Multi-pass membrane protein</topology>
    </subcellularLocation>
</comment>
<proteinExistence type="inferred from homology"/>
<evidence type="ECO:0000313" key="16">
    <source>
        <dbReference type="Proteomes" id="UP000499080"/>
    </source>
</evidence>
<sequence length="382" mass="44150">MSRKRMTLRNSHSAVDSVTPDHIKPDIHGETAPRNLERMAPKPSSMQKFEENRHNPEKSLIPKLGYYAGYSSEVHKIAQDYLFKNTGDAPLYLQRNRMKVSFVEGEQENVFAKCFSERLQLFHGDAALKTMHIDLSLFSDSLIGVYKLHIPEAESLYPWDVNRVFFAIHSPFEPINPLQEGISVRPGYYYFVEVNLHKEQLLPYPYQTNCANYNITWMKNNRTGPRSQEACKELCRSIFLKDCFGCDPGRIMIDNPEDLCTPGIKLRRPYYFWKYIAARPGKLDIEGIPRYLNVCLPYVEAHQRCHDGCKPDCLKLYYEYNVVESSQDPSPNGDLYSYVGGLMGLWLGISVWTLVGIAEKSFRKSLRLKRKLSCQLEYVVKC</sequence>
<evidence type="ECO:0000256" key="3">
    <source>
        <dbReference type="ARBA" id="ARBA00022448"/>
    </source>
</evidence>
<feature type="region of interest" description="Disordered" evidence="13">
    <location>
        <begin position="1"/>
        <end position="55"/>
    </location>
</feature>
<dbReference type="OrthoDB" id="6021021at2759"/>
<evidence type="ECO:0000256" key="14">
    <source>
        <dbReference type="SAM" id="Phobius"/>
    </source>
</evidence>
<accession>A0A4Y2DTR2</accession>
<dbReference type="AlphaFoldDB" id="A0A4Y2DTR2"/>
<comment type="caution">
    <text evidence="15">The sequence shown here is derived from an EMBL/GenBank/DDBJ whole genome shotgun (WGS) entry which is preliminary data.</text>
</comment>
<dbReference type="EMBL" id="BGPR01000419">
    <property type="protein sequence ID" value="GBM19218.1"/>
    <property type="molecule type" value="Genomic_DNA"/>
</dbReference>
<dbReference type="GO" id="GO:0005886">
    <property type="term" value="C:plasma membrane"/>
    <property type="evidence" value="ECO:0007669"/>
    <property type="project" value="TreeGrafter"/>
</dbReference>
<keyword evidence="3 12" id="KW-0813">Transport</keyword>
<gene>
    <name evidence="15" type="ORF">AVEN_142471_1</name>
</gene>
<evidence type="ECO:0000256" key="13">
    <source>
        <dbReference type="SAM" id="MobiDB-lite"/>
    </source>
</evidence>
<keyword evidence="7" id="KW-0915">Sodium</keyword>
<keyword evidence="10 12" id="KW-0739">Sodium transport</keyword>
<protein>
    <submittedName>
        <fullName evidence="15">Uncharacterized protein</fullName>
    </submittedName>
</protein>
<dbReference type="Gene3D" id="1.10.287.770">
    <property type="entry name" value="YojJ-like"/>
    <property type="match status" value="1"/>
</dbReference>
<keyword evidence="6 14" id="KW-1133">Transmembrane helix</keyword>
<evidence type="ECO:0000256" key="10">
    <source>
        <dbReference type="ARBA" id="ARBA00023201"/>
    </source>
</evidence>
<evidence type="ECO:0000256" key="2">
    <source>
        <dbReference type="ARBA" id="ARBA00007193"/>
    </source>
</evidence>
<evidence type="ECO:0000256" key="7">
    <source>
        <dbReference type="ARBA" id="ARBA00023053"/>
    </source>
</evidence>
<dbReference type="InterPro" id="IPR001873">
    <property type="entry name" value="ENaC"/>
</dbReference>
<dbReference type="Pfam" id="PF00858">
    <property type="entry name" value="ASC"/>
    <property type="match status" value="1"/>
</dbReference>
<keyword evidence="16" id="KW-1185">Reference proteome</keyword>
<keyword evidence="9 14" id="KW-0472">Membrane</keyword>
<dbReference type="PANTHER" id="PTHR11690">
    <property type="entry name" value="AMILORIDE-SENSITIVE SODIUM CHANNEL-RELATED"/>
    <property type="match status" value="1"/>
</dbReference>
<dbReference type="Proteomes" id="UP000499080">
    <property type="component" value="Unassembled WGS sequence"/>
</dbReference>
<comment type="similarity">
    <text evidence="2 12">Belongs to the amiloride-sensitive sodium channel (TC 1.A.6) family.</text>
</comment>
<organism evidence="15 16">
    <name type="scientific">Araneus ventricosus</name>
    <name type="common">Orbweaver spider</name>
    <name type="synonym">Epeira ventricosa</name>
    <dbReference type="NCBI Taxonomy" id="182803"/>
    <lineage>
        <taxon>Eukaryota</taxon>
        <taxon>Metazoa</taxon>
        <taxon>Ecdysozoa</taxon>
        <taxon>Arthropoda</taxon>
        <taxon>Chelicerata</taxon>
        <taxon>Arachnida</taxon>
        <taxon>Araneae</taxon>
        <taxon>Araneomorphae</taxon>
        <taxon>Entelegynae</taxon>
        <taxon>Araneoidea</taxon>
        <taxon>Araneidae</taxon>
        <taxon>Araneus</taxon>
    </lineage>
</organism>